<name>A0ABR2F069_9ROSI</name>
<evidence type="ECO:0000313" key="2">
    <source>
        <dbReference type="EMBL" id="KAK8568327.1"/>
    </source>
</evidence>
<evidence type="ECO:0000313" key="3">
    <source>
        <dbReference type="Proteomes" id="UP001472677"/>
    </source>
</evidence>
<keyword evidence="1" id="KW-1133">Transmembrane helix</keyword>
<accession>A0ABR2F069</accession>
<keyword evidence="1" id="KW-0812">Transmembrane</keyword>
<feature type="transmembrane region" description="Helical" evidence="1">
    <location>
        <begin position="20"/>
        <end position="38"/>
    </location>
</feature>
<keyword evidence="1" id="KW-0472">Membrane</keyword>
<sequence>MVPTLYLALLEDVKTVKSYAWGAAMLAYLGLIIALEFIKEVNGHPREFPLMVQWHQKMVNFDPYARLDEYFLPLPYNRQVALKRCLTSIICIEKRIIYDPSVLMKRRLRKSHPLHDIPQTAPTQEHELEDVMQDHTEQELVNDIPGKVYITLCNFPNFSLQTMFSTFLMKLLYTKDSLGVAPTPELEDVENDGQHDLAAIEQIFLKFSTYLS</sequence>
<keyword evidence="3" id="KW-1185">Reference proteome</keyword>
<dbReference type="Proteomes" id="UP001472677">
    <property type="component" value="Unassembled WGS sequence"/>
</dbReference>
<organism evidence="2 3">
    <name type="scientific">Hibiscus sabdariffa</name>
    <name type="common">roselle</name>
    <dbReference type="NCBI Taxonomy" id="183260"/>
    <lineage>
        <taxon>Eukaryota</taxon>
        <taxon>Viridiplantae</taxon>
        <taxon>Streptophyta</taxon>
        <taxon>Embryophyta</taxon>
        <taxon>Tracheophyta</taxon>
        <taxon>Spermatophyta</taxon>
        <taxon>Magnoliopsida</taxon>
        <taxon>eudicotyledons</taxon>
        <taxon>Gunneridae</taxon>
        <taxon>Pentapetalae</taxon>
        <taxon>rosids</taxon>
        <taxon>malvids</taxon>
        <taxon>Malvales</taxon>
        <taxon>Malvaceae</taxon>
        <taxon>Malvoideae</taxon>
        <taxon>Hibiscus</taxon>
    </lineage>
</organism>
<comment type="caution">
    <text evidence="2">The sequence shown here is derived from an EMBL/GenBank/DDBJ whole genome shotgun (WGS) entry which is preliminary data.</text>
</comment>
<evidence type="ECO:0008006" key="4">
    <source>
        <dbReference type="Google" id="ProtNLM"/>
    </source>
</evidence>
<protein>
    <recommendedName>
        <fullName evidence="4">Aminotransferase-like plant mobile domain-containing protein</fullName>
    </recommendedName>
</protein>
<dbReference type="EMBL" id="JBBPBM010000009">
    <property type="protein sequence ID" value="KAK8568327.1"/>
    <property type="molecule type" value="Genomic_DNA"/>
</dbReference>
<gene>
    <name evidence="2" type="ORF">V6N12_006881</name>
</gene>
<evidence type="ECO:0000256" key="1">
    <source>
        <dbReference type="SAM" id="Phobius"/>
    </source>
</evidence>
<reference evidence="2 3" key="1">
    <citation type="journal article" date="2024" name="G3 (Bethesda)">
        <title>Genome assembly of Hibiscus sabdariffa L. provides insights into metabolisms of medicinal natural products.</title>
        <authorList>
            <person name="Kim T."/>
        </authorList>
    </citation>
    <scope>NUCLEOTIDE SEQUENCE [LARGE SCALE GENOMIC DNA]</scope>
    <source>
        <strain evidence="2">TK-2024</strain>
        <tissue evidence="2">Old leaves</tissue>
    </source>
</reference>
<proteinExistence type="predicted"/>